<dbReference type="SUPFAM" id="SSF55874">
    <property type="entry name" value="ATPase domain of HSP90 chaperone/DNA topoisomerase II/histidine kinase"/>
    <property type="match status" value="1"/>
</dbReference>
<keyword evidence="2" id="KW-0067">ATP-binding</keyword>
<reference evidence="3 4" key="1">
    <citation type="submission" date="2019-11" db="EMBL/GenBank/DDBJ databases">
        <title>Whole-genome sequencing of Allorhizobium vitis.</title>
        <authorList>
            <person name="Gan H.M."/>
            <person name="Savka M.A."/>
        </authorList>
    </citation>
    <scope>NUCLEOTIDE SEQUENCE [LARGE SCALE GENOMIC DNA]</scope>
    <source>
        <strain evidence="2 4">RF2/1</strain>
        <strain evidence="1 3">T1/7</strain>
    </source>
</reference>
<dbReference type="Pfam" id="PF13589">
    <property type="entry name" value="HATPase_c_3"/>
    <property type="match status" value="1"/>
</dbReference>
<dbReference type="EMBL" id="MBFA02000007">
    <property type="protein sequence ID" value="MUP10912.1"/>
    <property type="molecule type" value="Genomic_DNA"/>
</dbReference>
<organism evidence="2 4">
    <name type="scientific">Agrobacterium vitis</name>
    <name type="common">Rhizobium vitis</name>
    <dbReference type="NCBI Taxonomy" id="373"/>
    <lineage>
        <taxon>Bacteria</taxon>
        <taxon>Pseudomonadati</taxon>
        <taxon>Pseudomonadota</taxon>
        <taxon>Alphaproteobacteria</taxon>
        <taxon>Hyphomicrobiales</taxon>
        <taxon>Rhizobiaceae</taxon>
        <taxon>Rhizobium/Agrobacterium group</taxon>
        <taxon>Agrobacterium</taxon>
    </lineage>
</organism>
<dbReference type="RefSeq" id="WP_015916398.1">
    <property type="nucleotide sequence ID" value="NZ_MBFA02000007.1"/>
</dbReference>
<dbReference type="Gene3D" id="3.30.565.10">
    <property type="entry name" value="Histidine kinase-like ATPase, C-terminal domain"/>
    <property type="match status" value="1"/>
</dbReference>
<dbReference type="AlphaFoldDB" id="A0ABD6HA34"/>
<gene>
    <name evidence="2" type="ORF">BBK91_013640</name>
    <name evidence="1" type="ORF">BBL17_010295</name>
</gene>
<evidence type="ECO:0000313" key="2">
    <source>
        <dbReference type="EMBL" id="MUP10912.1"/>
    </source>
</evidence>
<dbReference type="GO" id="GO:0005524">
    <property type="term" value="F:ATP binding"/>
    <property type="evidence" value="ECO:0007669"/>
    <property type="project" value="UniProtKB-KW"/>
</dbReference>
<protein>
    <submittedName>
        <fullName evidence="2">ATP-binding protein</fullName>
    </submittedName>
</protein>
<sequence>MTSIEIPPHAGALLKSLRGLGYSPETALADLIDNSISAGADHVELSIDWNEGNPRIGLLDDGLGMTRGELEDAMRFGGDMDIERGPDDLGRFGLGMKTASLSQCQRLTVVSRKAGHECSMCWDVAKVVASRTWSVDMDTRPDPFDHLSIPSHGDGTLIALERMDELGGLFGLDKEGFFAKVRDVRDHFAMVFHRFLDGDARRVRITINGRAVVGWDPMLRTHPATRSLGAGQMGSGALAVRVSPFVMPHRDRFANEAEFAAGGGPGGWAERQGFYVYRASRLVVAGSWLGLGGHREWTKDESSRLARITIDLPQSADSQWRIDVRKARARPPAALRARLSALGGQCRERAREVFAWRGGQVWAPAQRKDAETAIWNEEHRSGKRRYRINREHPVIAQLLSSDAATKRLMRTAITLIERSVPVERIWLDISENVEAASSPEAIDALLIDDLVTAIRNTRGSRSTEEVLDTLLRSLRLDGPDLRKAILARLESTDE</sequence>
<comment type="caution">
    <text evidence="2">The sequence shown here is derived from an EMBL/GenBank/DDBJ whole genome shotgun (WGS) entry which is preliminary data.</text>
</comment>
<accession>A0ABD6HA34</accession>
<dbReference type="InterPro" id="IPR036890">
    <property type="entry name" value="HATPase_C_sf"/>
</dbReference>
<keyword evidence="2" id="KW-0547">Nucleotide-binding</keyword>
<name>A0ABD6HA34_AGRVI</name>
<evidence type="ECO:0000313" key="3">
    <source>
        <dbReference type="Proteomes" id="UP000179454"/>
    </source>
</evidence>
<dbReference type="Proteomes" id="UP000179536">
    <property type="component" value="Unassembled WGS sequence"/>
</dbReference>
<dbReference type="EMBL" id="MBFE02000006">
    <property type="protein sequence ID" value="MUO42173.1"/>
    <property type="molecule type" value="Genomic_DNA"/>
</dbReference>
<keyword evidence="3" id="KW-1185">Reference proteome</keyword>
<dbReference type="Proteomes" id="UP000179454">
    <property type="component" value="Unassembled WGS sequence"/>
</dbReference>
<evidence type="ECO:0000313" key="1">
    <source>
        <dbReference type="EMBL" id="MUO42173.1"/>
    </source>
</evidence>
<evidence type="ECO:0000313" key="4">
    <source>
        <dbReference type="Proteomes" id="UP000179536"/>
    </source>
</evidence>
<proteinExistence type="predicted"/>